<reference evidence="2" key="2">
    <citation type="submission" date="2025-08" db="UniProtKB">
        <authorList>
            <consortium name="RefSeq"/>
        </authorList>
    </citation>
    <scope>IDENTIFICATION</scope>
    <source>
        <tissue evidence="2">Leaf</tissue>
    </source>
</reference>
<name>A0AC58TQ56_TOBAC</name>
<proteinExistence type="predicted"/>
<dbReference type="RefSeq" id="XP_075099367.1">
    <property type="nucleotide sequence ID" value="XM_075243266.1"/>
</dbReference>
<evidence type="ECO:0000313" key="2">
    <source>
        <dbReference type="RefSeq" id="XP_075099367.1"/>
    </source>
</evidence>
<keyword evidence="1" id="KW-1185">Reference proteome</keyword>
<accession>A0AC58TQ56</accession>
<reference evidence="1" key="1">
    <citation type="journal article" date="2014" name="Nat. Commun.">
        <title>The tobacco genome sequence and its comparison with those of tomato and potato.</title>
        <authorList>
            <person name="Sierro N."/>
            <person name="Battey J.N."/>
            <person name="Ouadi S."/>
            <person name="Bakaher N."/>
            <person name="Bovet L."/>
            <person name="Willig A."/>
            <person name="Goepfert S."/>
            <person name="Peitsch M.C."/>
            <person name="Ivanov N.V."/>
        </authorList>
    </citation>
    <scope>NUCLEOTIDE SEQUENCE [LARGE SCALE GENOMIC DNA]</scope>
</reference>
<sequence length="386" mass="43485">MVVFAEPAALPPQRGAFDHRIPLQPGVKPINIQPYRHSSLKKYIIEKLVKEMLQQGVIQYNNSPFSSLVVVVEKKDGSCLTLVDHVLHLQQVFEVMVQHKLLSKRSKYVFGVPSVEYLGHLISAQGVSTDPNKIVANDSANQAFTELKKALTFALVFVLPNYSLPFIVETDASGAVLMQSDHLIAFISKGLTPMHIALSIYERELLALHTSQKHITWINQQLRRKGKLLVGNNATLRTKILTLWHSSPCIVCQRNKYDTAASPGLLQPLPIPALPWIDITMEFIEGLPKSKTSTAYYSQTDGQSEVLNCCLETYLRCFCTDSHADWSLFLSLSEWWYNTSPHSAIQTSPFELLYGYPPPLHLPYLLRDSDSLSIDKVALLREFKVQ</sequence>
<evidence type="ECO:0000313" key="1">
    <source>
        <dbReference type="Proteomes" id="UP000790787"/>
    </source>
</evidence>
<organism evidence="1 2">
    <name type="scientific">Nicotiana tabacum</name>
    <name type="common">Common tobacco</name>
    <dbReference type="NCBI Taxonomy" id="4097"/>
    <lineage>
        <taxon>Eukaryota</taxon>
        <taxon>Viridiplantae</taxon>
        <taxon>Streptophyta</taxon>
        <taxon>Embryophyta</taxon>
        <taxon>Tracheophyta</taxon>
        <taxon>Spermatophyta</taxon>
        <taxon>Magnoliopsida</taxon>
        <taxon>eudicotyledons</taxon>
        <taxon>Gunneridae</taxon>
        <taxon>Pentapetalae</taxon>
        <taxon>asterids</taxon>
        <taxon>lamiids</taxon>
        <taxon>Solanales</taxon>
        <taxon>Solanaceae</taxon>
        <taxon>Nicotianoideae</taxon>
        <taxon>Nicotianeae</taxon>
        <taxon>Nicotiana</taxon>
    </lineage>
</organism>
<dbReference type="Proteomes" id="UP000790787">
    <property type="component" value="Chromosome 22"/>
</dbReference>
<protein>
    <submittedName>
        <fullName evidence="2">Uncharacterized protein LOC142176177</fullName>
    </submittedName>
</protein>
<gene>
    <name evidence="2" type="primary">LOC142176177</name>
</gene>